<gene>
    <name evidence="7" type="ORF">MKW98_023033</name>
</gene>
<organism evidence="7 8">
    <name type="scientific">Papaver atlanticum</name>
    <dbReference type="NCBI Taxonomy" id="357466"/>
    <lineage>
        <taxon>Eukaryota</taxon>
        <taxon>Viridiplantae</taxon>
        <taxon>Streptophyta</taxon>
        <taxon>Embryophyta</taxon>
        <taxon>Tracheophyta</taxon>
        <taxon>Spermatophyta</taxon>
        <taxon>Magnoliopsida</taxon>
        <taxon>Ranunculales</taxon>
        <taxon>Papaveraceae</taxon>
        <taxon>Papaveroideae</taxon>
        <taxon>Papaver</taxon>
    </lineage>
</organism>
<dbReference type="GO" id="GO:0060320">
    <property type="term" value="P:rejection of self pollen"/>
    <property type="evidence" value="ECO:0007669"/>
    <property type="project" value="UniProtKB-KW"/>
</dbReference>
<evidence type="ECO:0000256" key="4">
    <source>
        <dbReference type="ARBA" id="ARBA00022525"/>
    </source>
</evidence>
<keyword evidence="3 6" id="KW-0713">Self-incompatibility</keyword>
<keyword evidence="4 6" id="KW-0964">Secreted</keyword>
<evidence type="ECO:0000256" key="5">
    <source>
        <dbReference type="ARBA" id="ARBA00022729"/>
    </source>
</evidence>
<dbReference type="PANTHER" id="PTHR31232">
    <property type="match status" value="1"/>
</dbReference>
<dbReference type="PANTHER" id="PTHR31232:SF18">
    <property type="entry name" value="S-PROTEIN HOMOLOG"/>
    <property type="match status" value="1"/>
</dbReference>
<dbReference type="AlphaFoldDB" id="A0AAD4XU85"/>
<dbReference type="EMBL" id="JAJJMB010003726">
    <property type="protein sequence ID" value="KAI3945759.1"/>
    <property type="molecule type" value="Genomic_DNA"/>
</dbReference>
<protein>
    <recommendedName>
        <fullName evidence="6">S-protein homolog</fullName>
    </recommendedName>
</protein>
<comment type="caution">
    <text evidence="7">The sequence shown here is derived from an EMBL/GenBank/DDBJ whole genome shotgun (WGS) entry which is preliminary data.</text>
</comment>
<reference evidence="7" key="1">
    <citation type="submission" date="2022-04" db="EMBL/GenBank/DDBJ databases">
        <title>A functionally conserved STORR gene fusion in Papaver species that diverged 16.8 million years ago.</title>
        <authorList>
            <person name="Catania T."/>
        </authorList>
    </citation>
    <scope>NUCLEOTIDE SEQUENCE</scope>
    <source>
        <strain evidence="7">S-188037</strain>
    </source>
</reference>
<feature type="signal peptide" evidence="6">
    <location>
        <begin position="1"/>
        <end position="26"/>
    </location>
</feature>
<evidence type="ECO:0000313" key="7">
    <source>
        <dbReference type="EMBL" id="KAI3945759.1"/>
    </source>
</evidence>
<comment type="similarity">
    <text evidence="2 6">Belongs to the plant self-incompatibility (S1) protein family.</text>
</comment>
<evidence type="ECO:0000256" key="1">
    <source>
        <dbReference type="ARBA" id="ARBA00004613"/>
    </source>
</evidence>
<keyword evidence="8" id="KW-1185">Reference proteome</keyword>
<name>A0AAD4XU85_9MAGN</name>
<comment type="subcellular location">
    <subcellularLocation>
        <location evidence="1 6">Secreted</location>
    </subcellularLocation>
</comment>
<accession>A0AAD4XU85</accession>
<dbReference type="GO" id="GO:0005576">
    <property type="term" value="C:extracellular region"/>
    <property type="evidence" value="ECO:0007669"/>
    <property type="project" value="UniProtKB-SubCell"/>
</dbReference>
<evidence type="ECO:0000256" key="3">
    <source>
        <dbReference type="ARBA" id="ARBA00022471"/>
    </source>
</evidence>
<evidence type="ECO:0000313" key="8">
    <source>
        <dbReference type="Proteomes" id="UP001202328"/>
    </source>
</evidence>
<dbReference type="Proteomes" id="UP001202328">
    <property type="component" value="Unassembled WGS sequence"/>
</dbReference>
<sequence length="152" mass="18324">MGRRSHCNISLLLLLLFSVLVSMGASYLVTVHVQNNIGDEIYLDTRCRSDDYELGQRMLGEGEEWNWEFRAIEGYSHFWCYFRWYDDRERIWYSGDFNVYHASGLFNSYIQKCRHNCVWSANRQGFFLYRVDWQQWQQTDEWSIDSIGNKTI</sequence>
<dbReference type="Pfam" id="PF05938">
    <property type="entry name" value="Self-incomp_S1"/>
    <property type="match status" value="1"/>
</dbReference>
<proteinExistence type="inferred from homology"/>
<feature type="chain" id="PRO_5041772061" description="S-protein homolog" evidence="6">
    <location>
        <begin position="27"/>
        <end position="152"/>
    </location>
</feature>
<keyword evidence="5 6" id="KW-0732">Signal</keyword>
<dbReference type="InterPro" id="IPR010264">
    <property type="entry name" value="Self-incomp_S1"/>
</dbReference>
<evidence type="ECO:0000256" key="6">
    <source>
        <dbReference type="RuleBase" id="RU367044"/>
    </source>
</evidence>
<evidence type="ECO:0000256" key="2">
    <source>
        <dbReference type="ARBA" id="ARBA00005581"/>
    </source>
</evidence>